<dbReference type="InterPro" id="IPR016566">
    <property type="entry name" value="UCP010219"/>
</dbReference>
<evidence type="ECO:0000313" key="3">
    <source>
        <dbReference type="EMBL" id="QST79180.1"/>
    </source>
</evidence>
<dbReference type="GeneID" id="66852753"/>
<dbReference type="RefSeq" id="WP_100246464.1">
    <property type="nucleotide sequence ID" value="NZ_CP048261.1"/>
</dbReference>
<reference evidence="3" key="1">
    <citation type="submission" date="2012-12" db="EMBL/GenBank/DDBJ databases">
        <authorList>
            <person name="Pethick F.E."/>
            <person name="MacFadyen A.C."/>
            <person name="Tang Z."/>
            <person name="Sangal V."/>
            <person name="Tze-Tze L."/>
            <person name="Chu J."/>
            <person name="Guo M."/>
            <person name="Kirby R."/>
            <person name="Hoskisson P.A."/>
            <person name="Herron P.R."/>
            <person name="Hunter I.S."/>
        </authorList>
    </citation>
    <scope>NUCLEOTIDE SEQUENCE</scope>
    <source>
        <strain evidence="3">ATCC 10970</strain>
    </source>
</reference>
<feature type="transmembrane region" description="Helical" evidence="2">
    <location>
        <begin position="158"/>
        <end position="180"/>
    </location>
</feature>
<evidence type="ECO:0000256" key="1">
    <source>
        <dbReference type="SAM" id="MobiDB-lite"/>
    </source>
</evidence>
<sequence>MDTPHSEVSTGGALHSPLPGSGLSPGKAVIKRFGGASGLVATAAPTLVFVVADRLGGLRLALVATTVTVIVVLAWRLRAKEQVRHAVIGALVAVACAAVAAGTGEAKGFFLLPILIPAVATVVCVLSMAAGRPLAGLVANRLVGGPPRWRSYRPLRRFYGAATLLISVVSLASLVAQVILYRQAEIAWLAVLHILMGPLWLAVTAASLLLSRMAVTRYRKAARQESEYAGAEA</sequence>
<keyword evidence="2" id="KW-1133">Transmembrane helix</keyword>
<dbReference type="AlphaFoldDB" id="A0A8A1UF28"/>
<dbReference type="Pfam" id="PF11361">
    <property type="entry name" value="DUF3159"/>
    <property type="match status" value="1"/>
</dbReference>
<feature type="transmembrane region" description="Helical" evidence="2">
    <location>
        <begin position="186"/>
        <end position="210"/>
    </location>
</feature>
<evidence type="ECO:0000256" key="2">
    <source>
        <dbReference type="SAM" id="Phobius"/>
    </source>
</evidence>
<feature type="region of interest" description="Disordered" evidence="1">
    <location>
        <begin position="1"/>
        <end position="20"/>
    </location>
</feature>
<feature type="transmembrane region" description="Helical" evidence="2">
    <location>
        <begin position="33"/>
        <end position="52"/>
    </location>
</feature>
<keyword evidence="2" id="KW-0472">Membrane</keyword>
<protein>
    <submittedName>
        <fullName evidence="3">DUF3159 domain-containing protein</fullName>
    </submittedName>
</protein>
<reference evidence="3" key="3">
    <citation type="journal article" date="2021" name="bioRxiv">
        <title>Bilateral symmetry of linear streptomycete chromosomes.</title>
        <authorList>
            <person name="Algora-Gallardo L."/>
            <person name="Schniete J.K."/>
            <person name="Mark D.R."/>
            <person name="Hunter I.S."/>
            <person name="Herron P.R."/>
        </authorList>
    </citation>
    <scope>NUCLEOTIDE SEQUENCE</scope>
    <source>
        <strain evidence="3">ATCC 10970</strain>
    </source>
</reference>
<keyword evidence="2" id="KW-0812">Transmembrane</keyword>
<feature type="transmembrane region" description="Helical" evidence="2">
    <location>
        <begin position="87"/>
        <end position="104"/>
    </location>
</feature>
<accession>A0A8A1UF28</accession>
<reference evidence="3" key="2">
    <citation type="submission" date="2020-01" db="EMBL/GenBank/DDBJ databases">
        <authorList>
            <person name="Algora L."/>
            <person name="Schniete J.K."/>
            <person name="MacFadyen A."/>
            <person name="Hoskisson P.A."/>
            <person name="Hunter I.S."/>
            <person name="Herron P.R."/>
        </authorList>
    </citation>
    <scope>NUCLEOTIDE SEQUENCE</scope>
    <source>
        <strain evidence="3">ATCC 10970</strain>
    </source>
</reference>
<name>A0A8A1UF28_STRR1</name>
<gene>
    <name evidence="3" type="ORF">SRIM_002470</name>
</gene>
<evidence type="ECO:0000313" key="4">
    <source>
        <dbReference type="Proteomes" id="UP000011074"/>
    </source>
</evidence>
<proteinExistence type="predicted"/>
<dbReference type="EMBL" id="CP048261">
    <property type="protein sequence ID" value="QST79180.1"/>
    <property type="molecule type" value="Genomic_DNA"/>
</dbReference>
<dbReference type="Proteomes" id="UP000011074">
    <property type="component" value="Chromosome"/>
</dbReference>
<feature type="transmembrane region" description="Helical" evidence="2">
    <location>
        <begin position="110"/>
        <end position="131"/>
    </location>
</feature>
<feature type="transmembrane region" description="Helical" evidence="2">
    <location>
        <begin position="58"/>
        <end position="75"/>
    </location>
</feature>
<organism evidence="3 4">
    <name type="scientific">Streptomyces rimosus subsp. rimosus (strain ATCC 10970 / DSM 40260 / JCM 4667 / NRRL 2234)</name>
    <dbReference type="NCBI Taxonomy" id="1265868"/>
    <lineage>
        <taxon>Bacteria</taxon>
        <taxon>Bacillati</taxon>
        <taxon>Actinomycetota</taxon>
        <taxon>Actinomycetes</taxon>
        <taxon>Kitasatosporales</taxon>
        <taxon>Streptomycetaceae</taxon>
        <taxon>Streptomyces</taxon>
    </lineage>
</organism>